<dbReference type="PANTHER" id="PTHR43126:SF1">
    <property type="entry name" value="D-ALANYL-D-ALANINE DIPEPTIDASE"/>
    <property type="match status" value="1"/>
</dbReference>
<evidence type="ECO:0000256" key="2">
    <source>
        <dbReference type="ARBA" id="ARBA00022670"/>
    </source>
</evidence>
<keyword evidence="4 9" id="KW-0378">Hydrolase</keyword>
<evidence type="ECO:0000256" key="6">
    <source>
        <dbReference type="ARBA" id="ARBA00022997"/>
    </source>
</evidence>
<dbReference type="EC" id="3.4.13.22" evidence="9 10"/>
<dbReference type="InterPro" id="IPR009045">
    <property type="entry name" value="Zn_M74/Hedgehog-like"/>
</dbReference>
<keyword evidence="3 9" id="KW-0479">Metal-binding</keyword>
<name>A0A858Q3X6_9GAMM</name>
<keyword evidence="2 9" id="KW-0645">Protease</keyword>
<accession>A0A858Q3X6</accession>
<evidence type="ECO:0000256" key="8">
    <source>
        <dbReference type="ARBA" id="ARBA00023316"/>
    </source>
</evidence>
<feature type="active site" description="Proton donor/acceptor" evidence="9">
    <location>
        <position position="188"/>
    </location>
</feature>
<dbReference type="GO" id="GO:0008237">
    <property type="term" value="F:metallopeptidase activity"/>
    <property type="evidence" value="ECO:0007669"/>
    <property type="project" value="UniProtKB-KW"/>
</dbReference>
<keyword evidence="6 9" id="KW-0224">Dipeptidase</keyword>
<evidence type="ECO:0000256" key="7">
    <source>
        <dbReference type="ARBA" id="ARBA00023049"/>
    </source>
</evidence>
<dbReference type="Gene3D" id="3.30.1380.10">
    <property type="match status" value="1"/>
</dbReference>
<dbReference type="PANTHER" id="PTHR43126">
    <property type="entry name" value="D-ALANYL-D-ALANINE DIPEPTIDASE"/>
    <property type="match status" value="1"/>
</dbReference>
<dbReference type="PIRSF" id="PIRSF026671">
    <property type="entry name" value="AA_dipeptidase"/>
    <property type="match status" value="1"/>
</dbReference>
<dbReference type="GO" id="GO:0008270">
    <property type="term" value="F:zinc ion binding"/>
    <property type="evidence" value="ECO:0007669"/>
    <property type="project" value="UniProtKB-UniRule"/>
</dbReference>
<evidence type="ECO:0000256" key="4">
    <source>
        <dbReference type="ARBA" id="ARBA00022801"/>
    </source>
</evidence>
<dbReference type="KEGG" id="metu:GNH96_00195"/>
<dbReference type="SUPFAM" id="SSF55166">
    <property type="entry name" value="Hedgehog/DD-peptidase"/>
    <property type="match status" value="1"/>
</dbReference>
<keyword evidence="12" id="KW-1185">Reference proteome</keyword>
<comment type="catalytic activity">
    <reaction evidence="1 9 10">
        <text>D-alanyl-D-alanine + H2O = 2 D-alanine</text>
        <dbReference type="Rhea" id="RHEA:20661"/>
        <dbReference type="ChEBI" id="CHEBI:15377"/>
        <dbReference type="ChEBI" id="CHEBI:57416"/>
        <dbReference type="ChEBI" id="CHEBI:57822"/>
        <dbReference type="EC" id="3.4.13.22"/>
    </reaction>
</comment>
<dbReference type="CDD" id="cd14840">
    <property type="entry name" value="D-Ala-D-Ala_dipeptidase_Aad"/>
    <property type="match status" value="1"/>
</dbReference>
<feature type="binding site" evidence="9">
    <location>
        <position position="191"/>
    </location>
    <ligand>
        <name>Zn(2+)</name>
        <dbReference type="ChEBI" id="CHEBI:29105"/>
        <note>catalytic</note>
    </ligand>
</feature>
<comment type="cofactor">
    <cofactor evidence="9">
        <name>Zn(2+)</name>
        <dbReference type="ChEBI" id="CHEBI:29105"/>
    </cofactor>
    <text evidence="9">Binds 1 zinc ion per subunit.</text>
</comment>
<evidence type="ECO:0000256" key="10">
    <source>
        <dbReference type="PIRNR" id="PIRNR026671"/>
    </source>
</evidence>
<feature type="site" description="Transition state stabilizer" evidence="9">
    <location>
        <position position="94"/>
    </location>
</feature>
<dbReference type="GO" id="GO:0160237">
    <property type="term" value="F:D-Ala-D-Ala dipeptidase activity"/>
    <property type="evidence" value="ECO:0007669"/>
    <property type="project" value="UniProtKB-EC"/>
</dbReference>
<reference evidence="12" key="1">
    <citation type="submission" date="2019-12" db="EMBL/GenBank/DDBJ databases">
        <authorList>
            <person name="Awala S.I."/>
            <person name="Rhee S.K."/>
        </authorList>
    </citation>
    <scope>NUCLEOTIDE SEQUENCE [LARGE SCALE GENOMIC DNA]</scope>
    <source>
        <strain evidence="12">IM1</strain>
    </source>
</reference>
<evidence type="ECO:0000256" key="1">
    <source>
        <dbReference type="ARBA" id="ARBA00001362"/>
    </source>
</evidence>
<evidence type="ECO:0000256" key="3">
    <source>
        <dbReference type="ARBA" id="ARBA00022723"/>
    </source>
</evidence>
<dbReference type="GO" id="GO:0071555">
    <property type="term" value="P:cell wall organization"/>
    <property type="evidence" value="ECO:0007669"/>
    <property type="project" value="UniProtKB-KW"/>
</dbReference>
<keyword evidence="8 10" id="KW-0961">Cell wall biogenesis/degradation</keyword>
<feature type="binding site" evidence="9">
    <location>
        <position position="130"/>
    </location>
    <ligand>
        <name>Zn(2+)</name>
        <dbReference type="ChEBI" id="CHEBI:29105"/>
        <note>catalytic</note>
    </ligand>
</feature>
<dbReference type="Pfam" id="PF01427">
    <property type="entry name" value="Peptidase_M15"/>
    <property type="match status" value="1"/>
</dbReference>
<proteinExistence type="inferred from homology"/>
<dbReference type="EMBL" id="CP046565">
    <property type="protein sequence ID" value="QJD28539.1"/>
    <property type="molecule type" value="Genomic_DNA"/>
</dbReference>
<comment type="similarity">
    <text evidence="9 10">Belongs to the peptidase M15D family.</text>
</comment>
<dbReference type="InterPro" id="IPR000755">
    <property type="entry name" value="A_A_dipeptidase"/>
</dbReference>
<dbReference type="GO" id="GO:0006508">
    <property type="term" value="P:proteolysis"/>
    <property type="evidence" value="ECO:0007669"/>
    <property type="project" value="UniProtKB-KW"/>
</dbReference>
<dbReference type="RefSeq" id="WP_169601194.1">
    <property type="nucleotide sequence ID" value="NZ_CP046565.1"/>
</dbReference>
<keyword evidence="7 9" id="KW-0482">Metalloprotease</keyword>
<evidence type="ECO:0000256" key="9">
    <source>
        <dbReference type="HAMAP-Rule" id="MF_01924"/>
    </source>
</evidence>
<evidence type="ECO:0000256" key="5">
    <source>
        <dbReference type="ARBA" id="ARBA00022833"/>
    </source>
</evidence>
<sequence length="212" mass="23979">MTSALLMSAVAAAAPLQPPVETGPFRTPDLVEIAPLDATIKLDVRYATPDNFVHKAVYAEPRVFLQRPAAEALIRVNARLKPQGYGLILFDGYRPWSVTRLFWESTSGTQRMFVADPREGSRHNRGCAIDLSLYDLKTGQQVAMPSDYDEMTERAYPSYDGGTAAAREHRDRLRAAMEAEGFAVHPREWWHYDYALWQEYAILDIPFSEIGR</sequence>
<protein>
    <recommendedName>
        <fullName evidence="9 10">D-alanyl-D-alanine dipeptidase</fullName>
        <shortName evidence="9 10">D-Ala-D-Ala dipeptidase</shortName>
        <ecNumber evidence="9 10">3.4.13.22</ecNumber>
    </recommendedName>
</protein>
<comment type="function">
    <text evidence="9 10">Catalyzes hydrolysis of the D-alanyl-D-alanine dipeptide.</text>
</comment>
<feature type="binding site" evidence="9">
    <location>
        <position position="123"/>
    </location>
    <ligand>
        <name>Zn(2+)</name>
        <dbReference type="ChEBI" id="CHEBI:29105"/>
        <note>catalytic</note>
    </ligand>
</feature>
<keyword evidence="5 9" id="KW-0862">Zinc</keyword>
<gene>
    <name evidence="9" type="primary">ddpX</name>
    <name evidence="11" type="ORF">GNH96_00195</name>
</gene>
<evidence type="ECO:0000313" key="12">
    <source>
        <dbReference type="Proteomes" id="UP000503004"/>
    </source>
</evidence>
<dbReference type="HAMAP" id="MF_01924">
    <property type="entry name" value="A_A_dipeptidase"/>
    <property type="match status" value="1"/>
</dbReference>
<dbReference type="Proteomes" id="UP000503004">
    <property type="component" value="Chromosome"/>
</dbReference>
<dbReference type="AlphaFoldDB" id="A0A858Q3X6"/>
<organism evidence="11 12">
    <name type="scientific">Methylococcus geothermalis</name>
    <dbReference type="NCBI Taxonomy" id="2681310"/>
    <lineage>
        <taxon>Bacteria</taxon>
        <taxon>Pseudomonadati</taxon>
        <taxon>Pseudomonadota</taxon>
        <taxon>Gammaproteobacteria</taxon>
        <taxon>Methylococcales</taxon>
        <taxon>Methylococcaceae</taxon>
        <taxon>Methylococcus</taxon>
    </lineage>
</organism>
<evidence type="ECO:0000313" key="11">
    <source>
        <dbReference type="EMBL" id="QJD28539.1"/>
    </source>
</evidence>